<keyword evidence="1" id="KW-0479">Metal-binding</keyword>
<protein>
    <submittedName>
        <fullName evidence="7">Metallophosphoesterase</fullName>
    </submittedName>
</protein>
<dbReference type="GO" id="GO:0046872">
    <property type="term" value="F:metal ion binding"/>
    <property type="evidence" value="ECO:0007669"/>
    <property type="project" value="UniProtKB-KW"/>
</dbReference>
<comment type="caution">
    <text evidence="7">The sequence shown here is derived from an EMBL/GenBank/DDBJ whole genome shotgun (WGS) entry which is preliminary data.</text>
</comment>
<dbReference type="Pfam" id="PF00149">
    <property type="entry name" value="Metallophos"/>
    <property type="match status" value="1"/>
</dbReference>
<keyword evidence="5" id="KW-1133">Transmembrane helix</keyword>
<dbReference type="GO" id="GO:0016787">
    <property type="term" value="F:hydrolase activity"/>
    <property type="evidence" value="ECO:0007669"/>
    <property type="project" value="UniProtKB-KW"/>
</dbReference>
<comment type="similarity">
    <text evidence="4">Belongs to the cyclic nucleotide phosphodiesterase class-III family.</text>
</comment>
<accession>A0A4Q0MM96</accession>
<keyword evidence="3" id="KW-0408">Iron</keyword>
<keyword evidence="2" id="KW-0378">Hydrolase</keyword>
<gene>
    <name evidence="7" type="ORF">EK403_02485</name>
</gene>
<feature type="transmembrane region" description="Helical" evidence="5">
    <location>
        <begin position="79"/>
        <end position="97"/>
    </location>
</feature>
<keyword evidence="5" id="KW-0812">Transmembrane</keyword>
<dbReference type="RefSeq" id="WP_128775938.1">
    <property type="nucleotide sequence ID" value="NZ_RYFI01000002.1"/>
</dbReference>
<sequence>MADLIDPRRGDIEDDASSTKLWSIASLAGWVLVEISLPKLLLSWLLLIGLPCALLGAAPLVVTAWWSTTSRSAAEALGGLLPLLVLAGLITLALVGARPAFRLAEQSFWSLNALAVQPSFVLCREGLRHFVGRRLSLYFRRDGARVGRVTALAAAVLMSLASGAAAYLAWPHSRWIGSWADLIAPASLIVAALANSVVLFGVYVAFASLVWGTADAAMDQPVGLDRHDPEPGGKVWRVAHLSDLHTIGERFGFRIESGRSGPQGNERVAQTLAALARVDAEERLDLVLFTGDMTDAGRSAEWAEFVEALDRFPGLRDRALLLPGNHDVNVVDRANPARLDLPFSPGKRLRRLRTLALLAKLQGERVHIGGSSKRDQASLSAWLAPHASAVRTFIRTGRGKRAADIRSLWDEAFPMTLDPDGPDGLGVVLLNSNADTHFSFTNALGLMPAEQERRLAAIMRARPDACWIVALHHHLLEYPRPTRSLSERIGTALINGSWFLRQLKPNAHRLIVMHGHRHVDWTGRCGGLRIVSAPSPVMGEPYFYIQRLAVKDGRLALLKPQRVDLPEQGARSAAPIEQPELAVV</sequence>
<evidence type="ECO:0000256" key="3">
    <source>
        <dbReference type="ARBA" id="ARBA00023004"/>
    </source>
</evidence>
<dbReference type="EMBL" id="RYFI01000002">
    <property type="protein sequence ID" value="RXF74947.1"/>
    <property type="molecule type" value="Genomic_DNA"/>
</dbReference>
<dbReference type="AlphaFoldDB" id="A0A4Q0MM96"/>
<dbReference type="Gene3D" id="3.60.21.10">
    <property type="match status" value="2"/>
</dbReference>
<dbReference type="InterPro" id="IPR029052">
    <property type="entry name" value="Metallo-depent_PP-like"/>
</dbReference>
<feature type="transmembrane region" description="Helical" evidence="5">
    <location>
        <begin position="44"/>
        <end position="67"/>
    </location>
</feature>
<dbReference type="InterPro" id="IPR004843">
    <property type="entry name" value="Calcineurin-like_PHP"/>
</dbReference>
<proteinExistence type="inferred from homology"/>
<evidence type="ECO:0000256" key="4">
    <source>
        <dbReference type="ARBA" id="ARBA00025742"/>
    </source>
</evidence>
<keyword evidence="5" id="KW-0472">Membrane</keyword>
<dbReference type="InterPro" id="IPR050884">
    <property type="entry name" value="CNP_phosphodiesterase-III"/>
</dbReference>
<evidence type="ECO:0000313" key="8">
    <source>
        <dbReference type="Proteomes" id="UP000289708"/>
    </source>
</evidence>
<name>A0A4Q0MM96_9HYPH</name>
<evidence type="ECO:0000259" key="6">
    <source>
        <dbReference type="Pfam" id="PF00149"/>
    </source>
</evidence>
<feature type="domain" description="Calcineurin-like phosphoesterase" evidence="6">
    <location>
        <begin position="237"/>
        <end position="358"/>
    </location>
</feature>
<evidence type="ECO:0000256" key="1">
    <source>
        <dbReference type="ARBA" id="ARBA00022723"/>
    </source>
</evidence>
<evidence type="ECO:0000256" key="2">
    <source>
        <dbReference type="ARBA" id="ARBA00022801"/>
    </source>
</evidence>
<evidence type="ECO:0000256" key="5">
    <source>
        <dbReference type="SAM" id="Phobius"/>
    </source>
</evidence>
<keyword evidence="8" id="KW-1185">Reference proteome</keyword>
<feature type="transmembrane region" description="Helical" evidence="5">
    <location>
        <begin position="149"/>
        <end position="170"/>
    </location>
</feature>
<dbReference type="Proteomes" id="UP000289708">
    <property type="component" value="Unassembled WGS sequence"/>
</dbReference>
<dbReference type="OrthoDB" id="7235496at2"/>
<evidence type="ECO:0000313" key="7">
    <source>
        <dbReference type="EMBL" id="RXF74947.1"/>
    </source>
</evidence>
<feature type="transmembrane region" description="Helical" evidence="5">
    <location>
        <begin position="182"/>
        <end position="211"/>
    </location>
</feature>
<organism evidence="7 8">
    <name type="scientific">Hansschlegelia zhihuaiae</name>
    <dbReference type="NCBI Taxonomy" id="405005"/>
    <lineage>
        <taxon>Bacteria</taxon>
        <taxon>Pseudomonadati</taxon>
        <taxon>Pseudomonadota</taxon>
        <taxon>Alphaproteobacteria</taxon>
        <taxon>Hyphomicrobiales</taxon>
        <taxon>Methylopilaceae</taxon>
        <taxon>Hansschlegelia</taxon>
    </lineage>
</organism>
<dbReference type="SUPFAM" id="SSF56300">
    <property type="entry name" value="Metallo-dependent phosphatases"/>
    <property type="match status" value="1"/>
</dbReference>
<dbReference type="PANTHER" id="PTHR42988:SF2">
    <property type="entry name" value="CYCLIC NUCLEOTIDE PHOSPHODIESTERASE CBUA0032-RELATED"/>
    <property type="match status" value="1"/>
</dbReference>
<reference evidence="7 8" key="1">
    <citation type="submission" date="2018-12" db="EMBL/GenBank/DDBJ databases">
        <title>bacterium Hansschlegelia zhihuaiae S113.</title>
        <authorList>
            <person name="He J."/>
        </authorList>
    </citation>
    <scope>NUCLEOTIDE SEQUENCE [LARGE SCALE GENOMIC DNA]</scope>
    <source>
        <strain evidence="7 8">S 113</strain>
    </source>
</reference>
<dbReference type="PANTHER" id="PTHR42988">
    <property type="entry name" value="PHOSPHOHYDROLASE"/>
    <property type="match status" value="1"/>
</dbReference>